<dbReference type="PANTHER" id="PTHR46429:SF1">
    <property type="entry name" value="23S RRNA (GUANOSINE-2'-O-)-METHYLTRANSFERASE RLMB"/>
    <property type="match status" value="1"/>
</dbReference>
<dbReference type="CDD" id="cd18103">
    <property type="entry name" value="SpoU-like_RlmB"/>
    <property type="match status" value="1"/>
</dbReference>
<keyword evidence="2" id="KW-0808">Transferase</keyword>
<feature type="domain" description="RNA 2-O ribose methyltransferase substrate binding" evidence="3">
    <location>
        <begin position="16"/>
        <end position="90"/>
    </location>
</feature>
<dbReference type="InterPro" id="IPR013123">
    <property type="entry name" value="SpoU_subst-bd"/>
</dbReference>
<dbReference type="Gene3D" id="3.30.1330.30">
    <property type="match status" value="1"/>
</dbReference>
<accession>A0ABZ0ILM5</accession>
<dbReference type="SUPFAM" id="SSF55315">
    <property type="entry name" value="L30e-like"/>
    <property type="match status" value="1"/>
</dbReference>
<dbReference type="Pfam" id="PF08032">
    <property type="entry name" value="SpoU_sub_bind"/>
    <property type="match status" value="1"/>
</dbReference>
<dbReference type="SMART" id="SM00967">
    <property type="entry name" value="SpoU_sub_bind"/>
    <property type="match status" value="1"/>
</dbReference>
<dbReference type="InterPro" id="IPR029028">
    <property type="entry name" value="Alpha/beta_knot_MTases"/>
</dbReference>
<keyword evidence="1" id="KW-0489">Methyltransferase</keyword>
<dbReference type="NCBIfam" id="TIGR00186">
    <property type="entry name" value="rRNA_methyl_3"/>
    <property type="match status" value="1"/>
</dbReference>
<dbReference type="Pfam" id="PF00588">
    <property type="entry name" value="SpoU_methylase"/>
    <property type="match status" value="1"/>
</dbReference>
<evidence type="ECO:0000313" key="4">
    <source>
        <dbReference type="EMBL" id="WOK05596.1"/>
    </source>
</evidence>
<dbReference type="InterPro" id="IPR001537">
    <property type="entry name" value="SpoU_MeTrfase"/>
</dbReference>
<dbReference type="EMBL" id="CP136051">
    <property type="protein sequence ID" value="WOK05596.1"/>
    <property type="molecule type" value="Genomic_DNA"/>
</dbReference>
<dbReference type="RefSeq" id="WP_317488354.1">
    <property type="nucleotide sequence ID" value="NZ_CP136051.1"/>
</dbReference>
<organism evidence="4 5">
    <name type="scientific">Imperialibacter roseus</name>
    <dbReference type="NCBI Taxonomy" id="1324217"/>
    <lineage>
        <taxon>Bacteria</taxon>
        <taxon>Pseudomonadati</taxon>
        <taxon>Bacteroidota</taxon>
        <taxon>Cytophagia</taxon>
        <taxon>Cytophagales</taxon>
        <taxon>Flammeovirgaceae</taxon>
        <taxon>Imperialibacter</taxon>
    </lineage>
</organism>
<dbReference type="InterPro" id="IPR029026">
    <property type="entry name" value="tRNA_m1G_MTases_N"/>
</dbReference>
<keyword evidence="5" id="KW-1185">Reference proteome</keyword>
<evidence type="ECO:0000259" key="3">
    <source>
        <dbReference type="SMART" id="SM00967"/>
    </source>
</evidence>
<protein>
    <submittedName>
        <fullName evidence="4">23S rRNA (Guanosine(2251)-2'-O)-methyltransferase RlmB</fullName>
    </submittedName>
</protein>
<dbReference type="InterPro" id="IPR004441">
    <property type="entry name" value="rRNA_MeTrfase_TrmH"/>
</dbReference>
<dbReference type="Proteomes" id="UP001302349">
    <property type="component" value="Chromosome"/>
</dbReference>
<dbReference type="InterPro" id="IPR029064">
    <property type="entry name" value="Ribosomal_eL30-like_sf"/>
</dbReference>
<dbReference type="Gene3D" id="3.40.1280.10">
    <property type="match status" value="1"/>
</dbReference>
<proteinExistence type="predicted"/>
<reference evidence="4 5" key="1">
    <citation type="journal article" date="2023" name="Microbiol. Resour. Announc.">
        <title>Complete Genome Sequence of Imperialibacter roseus strain P4T.</title>
        <authorList>
            <person name="Tizabi D.R."/>
            <person name="Bachvaroff T."/>
            <person name="Hill R.T."/>
        </authorList>
    </citation>
    <scope>NUCLEOTIDE SEQUENCE [LARGE SCALE GENOMIC DNA]</scope>
    <source>
        <strain evidence="4 5">P4T</strain>
    </source>
</reference>
<dbReference type="PANTHER" id="PTHR46429">
    <property type="entry name" value="23S RRNA (GUANOSINE-2'-O-)-METHYLTRANSFERASE RLMB"/>
    <property type="match status" value="1"/>
</dbReference>
<dbReference type="SUPFAM" id="SSF75217">
    <property type="entry name" value="alpha/beta knot"/>
    <property type="match status" value="1"/>
</dbReference>
<evidence type="ECO:0000313" key="5">
    <source>
        <dbReference type="Proteomes" id="UP001302349"/>
    </source>
</evidence>
<evidence type="ECO:0000256" key="1">
    <source>
        <dbReference type="ARBA" id="ARBA00022603"/>
    </source>
</evidence>
<sequence length="258" mass="28248">MIRKYPQQRRPNPSDMIYGTRAVIEAIKADKQIDKIFIQKNVKNELTNELIKLLIENGIVFQNVPGEKLDRLTGKNHQGVIAFVSPIEFADLHRVVSFIFDQGKDGLIVLIDRVTDVRNFGAIVRTAESAGADTIVIPSKGSAQIGSDAVKTSAGALNHLPICKVNDFEESVKYLKESGFLVVACTEKTDQLYSDADLTGPVALIMGSEEDGISDSVLEMADTKVKIPMQGKIESLNVSVAAGIFLFEVVRQRMAALK</sequence>
<evidence type="ECO:0000256" key="2">
    <source>
        <dbReference type="ARBA" id="ARBA00022679"/>
    </source>
</evidence>
<gene>
    <name evidence="4" type="primary">rlmB</name>
    <name evidence="4" type="ORF">RT717_21195</name>
</gene>
<name>A0ABZ0ILM5_9BACT</name>